<evidence type="ECO:0000313" key="2">
    <source>
        <dbReference type="Proteomes" id="UP001596023"/>
    </source>
</evidence>
<gene>
    <name evidence="1" type="ORF">ACFO6W_18675</name>
</gene>
<evidence type="ECO:0000313" key="1">
    <source>
        <dbReference type="EMBL" id="MFC4675717.1"/>
    </source>
</evidence>
<accession>A0ABV9KZN2</accession>
<keyword evidence="2" id="KW-1185">Reference proteome</keyword>
<protein>
    <submittedName>
        <fullName evidence="1">Uncharacterized protein</fullName>
    </submittedName>
</protein>
<proteinExistence type="predicted"/>
<dbReference type="RefSeq" id="WP_379999204.1">
    <property type="nucleotide sequence ID" value="NZ_JBHSGN010000115.1"/>
</dbReference>
<reference evidence="2" key="1">
    <citation type="journal article" date="2019" name="Int. J. Syst. Evol. Microbiol.">
        <title>The Global Catalogue of Microorganisms (GCM) 10K type strain sequencing project: providing services to taxonomists for standard genome sequencing and annotation.</title>
        <authorList>
            <consortium name="The Broad Institute Genomics Platform"/>
            <consortium name="The Broad Institute Genome Sequencing Center for Infectious Disease"/>
            <person name="Wu L."/>
            <person name="Ma J."/>
        </authorList>
    </citation>
    <scope>NUCLEOTIDE SEQUENCE [LARGE SCALE GENOMIC DNA]</scope>
    <source>
        <strain evidence="2">CCUG 66188</strain>
    </source>
</reference>
<dbReference type="Proteomes" id="UP001596023">
    <property type="component" value="Unassembled WGS sequence"/>
</dbReference>
<sequence>MKTSELLKAIDEAFEEKLEEKTGWGRNEIKAAYRSVVTEVLMAVADTTIEND</sequence>
<dbReference type="EMBL" id="JBHSGN010000115">
    <property type="protein sequence ID" value="MFC4675717.1"/>
    <property type="molecule type" value="Genomic_DNA"/>
</dbReference>
<name>A0ABV9KZN2_9BACT</name>
<comment type="caution">
    <text evidence="1">The sequence shown here is derived from an EMBL/GenBank/DDBJ whole genome shotgun (WGS) entry which is preliminary data.</text>
</comment>
<organism evidence="1 2">
    <name type="scientific">Dysgonomonas termitidis</name>
    <dbReference type="NCBI Taxonomy" id="1516126"/>
    <lineage>
        <taxon>Bacteria</taxon>
        <taxon>Pseudomonadati</taxon>
        <taxon>Bacteroidota</taxon>
        <taxon>Bacteroidia</taxon>
        <taxon>Bacteroidales</taxon>
        <taxon>Dysgonomonadaceae</taxon>
        <taxon>Dysgonomonas</taxon>
    </lineage>
</organism>